<dbReference type="EMBL" id="JBHYPX010000059">
    <property type="protein sequence ID" value="MFE1355372.1"/>
    <property type="molecule type" value="Genomic_DNA"/>
</dbReference>
<evidence type="ECO:0000256" key="1">
    <source>
        <dbReference type="SAM" id="MobiDB-lite"/>
    </source>
</evidence>
<organism evidence="3 4">
    <name type="scientific">Kitasatospora phosalacinea</name>
    <dbReference type="NCBI Taxonomy" id="2065"/>
    <lineage>
        <taxon>Bacteria</taxon>
        <taxon>Bacillati</taxon>
        <taxon>Actinomycetota</taxon>
        <taxon>Actinomycetes</taxon>
        <taxon>Kitasatosporales</taxon>
        <taxon>Streptomycetaceae</taxon>
        <taxon>Kitasatospora</taxon>
    </lineage>
</organism>
<dbReference type="Proteomes" id="UP001599542">
    <property type="component" value="Unassembled WGS sequence"/>
</dbReference>
<gene>
    <name evidence="3" type="ORF">ACFW6T_25605</name>
</gene>
<protein>
    <submittedName>
        <fullName evidence="3">DUF4132 domain-containing protein</fullName>
    </submittedName>
</protein>
<feature type="compositionally biased region" description="Gly residues" evidence="1">
    <location>
        <begin position="16"/>
        <end position="32"/>
    </location>
</feature>
<evidence type="ECO:0000313" key="4">
    <source>
        <dbReference type="Proteomes" id="UP001599542"/>
    </source>
</evidence>
<feature type="compositionally biased region" description="Low complexity" evidence="1">
    <location>
        <begin position="59"/>
        <end position="68"/>
    </location>
</feature>
<proteinExistence type="predicted"/>
<sequence>MRHGGSVGSSAAEGGTAEGGTAEGGTAGGEAADGGLPDEDAFVLPGAWRPLVAPRRRGGAPAPVAADRPPVDPDDAYRRETLALEERAELIEELLADERSDPELTAATWAYLHGEGGPVGAALAARIVRTSVEPDCLQREFADRAAWAGLSFAVRTVLASLEADFVRVWSGSEWYYRAAVLDLEREEHLDLTAQYGLLAAAGRALAEAPEPEHAALVEELAQLRTTPVLRAAIAQLLPERTEWVDECLAELPGGWSRTAQVLRTLLLPALGSAAQVERFGPEHGGWCRTWTPALVATLADRVGPADTAALLAGAADQYSYGGTQLELLGLLAEFPTDGAMRALVGRIGRPPVRALLLGVVERFPVRAVRVLSAVARGGGADAAAARELLDRHVAQWRPRLPELLARLDGATAAFVRGLPGARAPLPEAAPERLPTLLVDPPWTRRRAAREPVVLTGLEADRAARLVWREGEEAAFAGGGDPHWRYEAGTDWAEVVGELSEEVFDWRAGRLLAWGPDELVLPRLADWRPAQYLSSGGNLPRVLGRYGTAALRLLHLAARDRPEDVVHVLLPVLDAETAGVMAHALLGLKSVQPVARSWFSRHGVAGALLLVPAAVGAAGPERRAAEHALRLVAARAGTEALSAAVAERYGERAAAAVAEVLGEGALLRTLPGRMPKPPRWLQPELLPQVLLADGGGALPEAAVRHLLAMLQLGLPRGPYPGLAVVAPALRADTAAAFCWALFEEWRHAGMPAKDAWALHALGVFGDSDTARRLVPLLPALSHQRAVDGLDVLVSIGSLDALAQLHGIARTARTEAFRDRAQERVAEVAESLGLSAEQLGDRLVPDLGLSPDGTTVVDYGPRTFTVGFDEQLRPYVRDSGGKPRSALPAAASKDDPDLAAAGRRRFTALKKEVRAFATEWTARLRDAMVAERAWSAGEFTDLLLAHPVLGRLVRRLVWTADGAAFRIAEDGSCADVRDEVFALPGDATVRLVHPLHLTAADLAAWRELLADYEVIQPFPQLERPVLELSRDEAAGHRLHRFEGRTVPVWRLLALAKHGWRHDETDYRSDGVAGWFHRPLPDGRHLVVQLDPGVRVHSPAEAVQQTLEAVWLGTSPGHYWPQHHREGGERFGSLPPVLASELLADLEELTA</sequence>
<feature type="region of interest" description="Disordered" evidence="1">
    <location>
        <begin position="1"/>
        <end position="42"/>
    </location>
</feature>
<accession>A0ABW6GRJ5</accession>
<reference evidence="3 4" key="1">
    <citation type="submission" date="2024-09" db="EMBL/GenBank/DDBJ databases">
        <title>The Natural Products Discovery Center: Release of the First 8490 Sequenced Strains for Exploring Actinobacteria Biosynthetic Diversity.</title>
        <authorList>
            <person name="Kalkreuter E."/>
            <person name="Kautsar S.A."/>
            <person name="Yang D."/>
            <person name="Bader C.D."/>
            <person name="Teijaro C.N."/>
            <person name="Fluegel L."/>
            <person name="Davis C.M."/>
            <person name="Simpson J.R."/>
            <person name="Lauterbach L."/>
            <person name="Steele A.D."/>
            <person name="Gui C."/>
            <person name="Meng S."/>
            <person name="Li G."/>
            <person name="Viehrig K."/>
            <person name="Ye F."/>
            <person name="Su P."/>
            <person name="Kiefer A.F."/>
            <person name="Nichols A."/>
            <person name="Cepeda A.J."/>
            <person name="Yan W."/>
            <person name="Fan B."/>
            <person name="Jiang Y."/>
            <person name="Adhikari A."/>
            <person name="Zheng C.-J."/>
            <person name="Schuster L."/>
            <person name="Cowan T.M."/>
            <person name="Smanski M.J."/>
            <person name="Chevrette M.G."/>
            <person name="De Carvalho L.P.S."/>
            <person name="Shen B."/>
        </authorList>
    </citation>
    <scope>NUCLEOTIDE SEQUENCE [LARGE SCALE GENOMIC DNA]</scope>
    <source>
        <strain evidence="3 4">NPDC058753</strain>
    </source>
</reference>
<comment type="caution">
    <text evidence="3">The sequence shown here is derived from an EMBL/GenBank/DDBJ whole genome shotgun (WGS) entry which is preliminary data.</text>
</comment>
<evidence type="ECO:0000259" key="2">
    <source>
        <dbReference type="Pfam" id="PF13569"/>
    </source>
</evidence>
<feature type="domain" description="DUF4132" evidence="2">
    <location>
        <begin position="879"/>
        <end position="1057"/>
    </location>
</feature>
<evidence type="ECO:0000313" key="3">
    <source>
        <dbReference type="EMBL" id="MFE1355372.1"/>
    </source>
</evidence>
<keyword evidence="4" id="KW-1185">Reference proteome</keyword>
<dbReference type="RefSeq" id="WP_380314786.1">
    <property type="nucleotide sequence ID" value="NZ_JBHYPW010000001.1"/>
</dbReference>
<dbReference type="Pfam" id="PF13569">
    <property type="entry name" value="DUF4132"/>
    <property type="match status" value="1"/>
</dbReference>
<dbReference type="InterPro" id="IPR025406">
    <property type="entry name" value="DUF4132"/>
</dbReference>
<feature type="region of interest" description="Disordered" evidence="1">
    <location>
        <begin position="54"/>
        <end position="75"/>
    </location>
</feature>
<name>A0ABW6GRJ5_9ACTN</name>